<gene>
    <name evidence="3" type="ORF">HYN49_01125</name>
</gene>
<protein>
    <submittedName>
        <fullName evidence="3">FAD-dependent oxidoreductase</fullName>
    </submittedName>
</protein>
<dbReference type="SUPFAM" id="SSF51971">
    <property type="entry name" value="Nucleotide-binding domain"/>
    <property type="match status" value="1"/>
</dbReference>
<evidence type="ECO:0000259" key="2">
    <source>
        <dbReference type="Pfam" id="PF01266"/>
    </source>
</evidence>
<dbReference type="AlphaFoldDB" id="A0A2S1SDZ3"/>
<dbReference type="RefSeq" id="WP_108902400.1">
    <property type="nucleotide sequence ID" value="NZ_CP029187.1"/>
</dbReference>
<dbReference type="InterPro" id="IPR006076">
    <property type="entry name" value="FAD-dep_OxRdtase"/>
</dbReference>
<name>A0A2S1SDZ3_9FLAO</name>
<reference evidence="3 4" key="1">
    <citation type="submission" date="2018-05" db="EMBL/GenBank/DDBJ databases">
        <title>Genome sequencing of Flavobacterium sp. HYN0049.</title>
        <authorList>
            <person name="Yi H."/>
            <person name="Baek C."/>
        </authorList>
    </citation>
    <scope>NUCLEOTIDE SEQUENCE [LARGE SCALE GENOMIC DNA]</scope>
    <source>
        <strain evidence="3 4">HYN0049</strain>
    </source>
</reference>
<dbReference type="Proteomes" id="UP000244937">
    <property type="component" value="Chromosome"/>
</dbReference>
<proteinExistence type="predicted"/>
<evidence type="ECO:0000313" key="3">
    <source>
        <dbReference type="EMBL" id="AWI24601.1"/>
    </source>
</evidence>
<dbReference type="KEGG" id="fpal:HYN49_01125"/>
<keyword evidence="1" id="KW-0560">Oxidoreductase</keyword>
<dbReference type="GO" id="GO:0005737">
    <property type="term" value="C:cytoplasm"/>
    <property type="evidence" value="ECO:0007669"/>
    <property type="project" value="TreeGrafter"/>
</dbReference>
<dbReference type="InterPro" id="IPR036188">
    <property type="entry name" value="FAD/NAD-bd_sf"/>
</dbReference>
<feature type="domain" description="FAD dependent oxidoreductase" evidence="2">
    <location>
        <begin position="3"/>
        <end position="327"/>
    </location>
</feature>
<organism evidence="3 4">
    <name type="scientific">Flavobacterium pallidum</name>
    <dbReference type="NCBI Taxonomy" id="2172098"/>
    <lineage>
        <taxon>Bacteria</taxon>
        <taxon>Pseudomonadati</taxon>
        <taxon>Bacteroidota</taxon>
        <taxon>Flavobacteriia</taxon>
        <taxon>Flavobacteriales</taxon>
        <taxon>Flavobacteriaceae</taxon>
        <taxon>Flavobacterium</taxon>
    </lineage>
</organism>
<dbReference type="OrthoDB" id="214253at2"/>
<evidence type="ECO:0000256" key="1">
    <source>
        <dbReference type="ARBA" id="ARBA00023002"/>
    </source>
</evidence>
<dbReference type="Gene3D" id="3.50.50.60">
    <property type="entry name" value="FAD/NAD(P)-binding domain"/>
    <property type="match status" value="2"/>
</dbReference>
<sequence length="349" mass="39575">MVDYLIVGCGLAGIAFAETAIEKGKSVIVYDNDSQNSSKVAGGLFNPVILKRYSRLQDAMEQVKLLQVFYCSIENKLCVKDKIVFDLPVLRKFFSIEEQNNWFMASDKPGLTEFLSTTLFTKSFNGIQSPFDYGQVLHTGYVDTQMLIAVYRDYLNDINSIRFETFDYGSLSINYDRISYHNLEAKHIVFAEGFGIHSNPYFNYLPLDGTKGELLIIKAPDLELDVILNTNVFILPLGNNLFKVGATYNWDDKTPIPTPAGREELIQRTKEILQCDFEIIEHLAGIRPTVRDRKPLLGTHPDYPRMHILNGLGTRGVMLGPFMAQKLFDHIENQILLEPSISIKRFAPA</sequence>
<dbReference type="Gene3D" id="3.30.9.10">
    <property type="entry name" value="D-Amino Acid Oxidase, subunit A, domain 2"/>
    <property type="match status" value="1"/>
</dbReference>
<dbReference type="Pfam" id="PF01266">
    <property type="entry name" value="DAO"/>
    <property type="match status" value="1"/>
</dbReference>
<keyword evidence="4" id="KW-1185">Reference proteome</keyword>
<dbReference type="GO" id="GO:0016491">
    <property type="term" value="F:oxidoreductase activity"/>
    <property type="evidence" value="ECO:0007669"/>
    <property type="project" value="UniProtKB-KW"/>
</dbReference>
<evidence type="ECO:0000313" key="4">
    <source>
        <dbReference type="Proteomes" id="UP000244937"/>
    </source>
</evidence>
<dbReference type="PANTHER" id="PTHR13847">
    <property type="entry name" value="SARCOSINE DEHYDROGENASE-RELATED"/>
    <property type="match status" value="1"/>
</dbReference>
<dbReference type="PANTHER" id="PTHR13847:SF289">
    <property type="entry name" value="GLYCINE OXIDASE"/>
    <property type="match status" value="1"/>
</dbReference>
<dbReference type="SUPFAM" id="SSF54373">
    <property type="entry name" value="FAD-linked reductases, C-terminal domain"/>
    <property type="match status" value="1"/>
</dbReference>
<accession>A0A2S1SDZ3</accession>
<dbReference type="EMBL" id="CP029187">
    <property type="protein sequence ID" value="AWI24601.1"/>
    <property type="molecule type" value="Genomic_DNA"/>
</dbReference>